<feature type="non-terminal residue" evidence="1">
    <location>
        <position position="1"/>
    </location>
</feature>
<gene>
    <name evidence="1" type="ORF">OESDEN_03995</name>
</gene>
<dbReference type="Proteomes" id="UP000053660">
    <property type="component" value="Unassembled WGS sequence"/>
</dbReference>
<dbReference type="AlphaFoldDB" id="A0A0B1TES1"/>
<accession>A0A0B1TES1</accession>
<sequence>KPPLCIFCLDDGVDVDSACGRLQWCPDKPLFFAAHELCTLMAPEVVTIDSPSALGRKLFDTDIKQLNEVFARGRKLVCYLNFDASVYSSSSSCIIDVSCLSRKRKMKMISAACVWIK</sequence>
<organism evidence="1 2">
    <name type="scientific">Oesophagostomum dentatum</name>
    <name type="common">Nodular worm</name>
    <dbReference type="NCBI Taxonomy" id="61180"/>
    <lineage>
        <taxon>Eukaryota</taxon>
        <taxon>Metazoa</taxon>
        <taxon>Ecdysozoa</taxon>
        <taxon>Nematoda</taxon>
        <taxon>Chromadorea</taxon>
        <taxon>Rhabditida</taxon>
        <taxon>Rhabditina</taxon>
        <taxon>Rhabditomorpha</taxon>
        <taxon>Strongyloidea</taxon>
        <taxon>Strongylidae</taxon>
        <taxon>Oesophagostomum</taxon>
    </lineage>
</organism>
<dbReference type="Gene3D" id="3.30.40.10">
    <property type="entry name" value="Zinc/RING finger domain, C3HC4 (zinc finger)"/>
    <property type="match status" value="1"/>
</dbReference>
<evidence type="ECO:0000313" key="2">
    <source>
        <dbReference type="Proteomes" id="UP000053660"/>
    </source>
</evidence>
<proteinExistence type="predicted"/>
<evidence type="ECO:0000313" key="1">
    <source>
        <dbReference type="EMBL" id="KHJ96043.1"/>
    </source>
</evidence>
<name>A0A0B1TES1_OESDE</name>
<keyword evidence="2" id="KW-1185">Reference proteome</keyword>
<reference evidence="1 2" key="1">
    <citation type="submission" date="2014-03" db="EMBL/GenBank/DDBJ databases">
        <title>Draft genome of the hookworm Oesophagostomum dentatum.</title>
        <authorList>
            <person name="Mitreva M."/>
        </authorList>
    </citation>
    <scope>NUCLEOTIDE SEQUENCE [LARGE SCALE GENOMIC DNA]</scope>
    <source>
        <strain evidence="1 2">OD-Hann</strain>
    </source>
</reference>
<dbReference type="InterPro" id="IPR013083">
    <property type="entry name" value="Znf_RING/FYVE/PHD"/>
</dbReference>
<protein>
    <submittedName>
        <fullName evidence="1">Uncharacterized protein</fullName>
    </submittedName>
</protein>
<dbReference type="EMBL" id="KN549777">
    <property type="protein sequence ID" value="KHJ96043.1"/>
    <property type="molecule type" value="Genomic_DNA"/>
</dbReference>
<dbReference type="OrthoDB" id="512616at2759"/>